<evidence type="ECO:0000256" key="3">
    <source>
        <dbReference type="ARBA" id="ARBA00022692"/>
    </source>
</evidence>
<feature type="transmembrane region" description="Helical" evidence="6">
    <location>
        <begin position="115"/>
        <end position="136"/>
    </location>
</feature>
<sequence length="397" mass="41121">MSANECVLADTRYAETSAPLPLWGLLALACAGFITVLTEAVPAGLLPAISADLGISQSLAGQLVTVYALGSIGAAIPLVKLTRTWARRPLLLVAIAGFALVNGLTAWTHSYPLMLLTRALAGISAGLLWALLAGYAGRIVAPHQQGRAMAVAMVGIPVALSLGIPAGTWLGQLLGWRWVFGSMSLLSLGVVAWARAALPPLPARTEQAHARLRDVFALPGLSSVLLVMVLFVLAHNLLYTYIAPLASRAGAADVLDRVLLVFGVASLAGISLVGSLIDRWMRPLAWLTVVLFGVAALVLVAWPGSITALCVAAGIWGLAFGGSPTLFQTAVARRSGPQADLAQSLVVTGWNLSIAAGGFFGGWMLKTSGEIALPWAAVALLVAGLLVAVPAKRAWAT</sequence>
<feature type="domain" description="Major facilitator superfamily (MFS) profile" evidence="7">
    <location>
        <begin position="24"/>
        <end position="397"/>
    </location>
</feature>
<protein>
    <submittedName>
        <fullName evidence="8">MFS transporter</fullName>
    </submittedName>
</protein>
<dbReference type="PROSITE" id="PS50850">
    <property type="entry name" value="MFS"/>
    <property type="match status" value="1"/>
</dbReference>
<organism evidence="8 9">
    <name type="scientific">Dyella koreensis</name>
    <dbReference type="NCBI Taxonomy" id="311235"/>
    <lineage>
        <taxon>Bacteria</taxon>
        <taxon>Pseudomonadati</taxon>
        <taxon>Pseudomonadota</taxon>
        <taxon>Gammaproteobacteria</taxon>
        <taxon>Lysobacterales</taxon>
        <taxon>Rhodanobacteraceae</taxon>
        <taxon>Dyella</taxon>
    </lineage>
</organism>
<dbReference type="InterPro" id="IPR050189">
    <property type="entry name" value="MFS_Efflux_Transporters"/>
</dbReference>
<feature type="transmembrane region" description="Helical" evidence="6">
    <location>
        <begin position="215"/>
        <end position="238"/>
    </location>
</feature>
<feature type="transmembrane region" description="Helical" evidence="6">
    <location>
        <begin position="20"/>
        <end position="38"/>
    </location>
</feature>
<feature type="transmembrane region" description="Helical" evidence="6">
    <location>
        <begin position="90"/>
        <end position="109"/>
    </location>
</feature>
<dbReference type="RefSeq" id="WP_379984788.1">
    <property type="nucleotide sequence ID" value="NZ_JADIKD010000006.1"/>
</dbReference>
<proteinExistence type="predicted"/>
<keyword evidence="2" id="KW-1003">Cell membrane</keyword>
<feature type="transmembrane region" description="Helical" evidence="6">
    <location>
        <begin position="371"/>
        <end position="391"/>
    </location>
</feature>
<dbReference type="SUPFAM" id="SSF103473">
    <property type="entry name" value="MFS general substrate transporter"/>
    <property type="match status" value="1"/>
</dbReference>
<evidence type="ECO:0000256" key="2">
    <source>
        <dbReference type="ARBA" id="ARBA00022475"/>
    </source>
</evidence>
<keyword evidence="9" id="KW-1185">Reference proteome</keyword>
<dbReference type="PANTHER" id="PTHR43124">
    <property type="entry name" value="PURINE EFFLUX PUMP PBUE"/>
    <property type="match status" value="1"/>
</dbReference>
<dbReference type="Gene3D" id="1.20.1250.20">
    <property type="entry name" value="MFS general substrate transporter like domains"/>
    <property type="match status" value="1"/>
</dbReference>
<evidence type="ECO:0000313" key="9">
    <source>
        <dbReference type="Proteomes" id="UP001620408"/>
    </source>
</evidence>
<comment type="subcellular location">
    <subcellularLocation>
        <location evidence="1">Cell membrane</location>
        <topology evidence="1">Multi-pass membrane protein</topology>
    </subcellularLocation>
</comment>
<feature type="transmembrane region" description="Helical" evidence="6">
    <location>
        <begin position="148"/>
        <end position="170"/>
    </location>
</feature>
<feature type="transmembrane region" description="Helical" evidence="6">
    <location>
        <begin position="176"/>
        <end position="194"/>
    </location>
</feature>
<feature type="transmembrane region" description="Helical" evidence="6">
    <location>
        <begin position="258"/>
        <end position="277"/>
    </location>
</feature>
<comment type="caution">
    <text evidence="8">The sequence shown here is derived from an EMBL/GenBank/DDBJ whole genome shotgun (WGS) entry which is preliminary data.</text>
</comment>
<feature type="transmembrane region" description="Helical" evidence="6">
    <location>
        <begin position="344"/>
        <end position="365"/>
    </location>
</feature>
<dbReference type="EMBL" id="JADIKD010000006">
    <property type="protein sequence ID" value="MFK2916131.1"/>
    <property type="molecule type" value="Genomic_DNA"/>
</dbReference>
<dbReference type="CDD" id="cd17324">
    <property type="entry name" value="MFS_NepI_like"/>
    <property type="match status" value="1"/>
</dbReference>
<evidence type="ECO:0000313" key="8">
    <source>
        <dbReference type="EMBL" id="MFK2916131.1"/>
    </source>
</evidence>
<dbReference type="PANTHER" id="PTHR43124:SF3">
    <property type="entry name" value="CHLORAMPHENICOL EFFLUX PUMP RV0191"/>
    <property type="match status" value="1"/>
</dbReference>
<gene>
    <name evidence="8" type="ORF">ISS97_02545</name>
</gene>
<evidence type="ECO:0000256" key="6">
    <source>
        <dbReference type="SAM" id="Phobius"/>
    </source>
</evidence>
<keyword evidence="4 6" id="KW-1133">Transmembrane helix</keyword>
<reference evidence="8 9" key="1">
    <citation type="submission" date="2020-10" db="EMBL/GenBank/DDBJ databases">
        <title>Phylogeny of dyella-like bacteria.</title>
        <authorList>
            <person name="Fu J."/>
        </authorList>
    </citation>
    <scope>NUCLEOTIDE SEQUENCE [LARGE SCALE GENOMIC DNA]</scope>
    <source>
        <strain evidence="8 9">BB4</strain>
    </source>
</reference>
<evidence type="ECO:0000259" key="7">
    <source>
        <dbReference type="PROSITE" id="PS50850"/>
    </source>
</evidence>
<dbReference type="Pfam" id="PF07690">
    <property type="entry name" value="MFS_1"/>
    <property type="match status" value="1"/>
</dbReference>
<evidence type="ECO:0000256" key="4">
    <source>
        <dbReference type="ARBA" id="ARBA00022989"/>
    </source>
</evidence>
<dbReference type="Proteomes" id="UP001620408">
    <property type="component" value="Unassembled WGS sequence"/>
</dbReference>
<evidence type="ECO:0000256" key="5">
    <source>
        <dbReference type="ARBA" id="ARBA00023136"/>
    </source>
</evidence>
<keyword evidence="5 6" id="KW-0472">Membrane</keyword>
<feature type="transmembrane region" description="Helical" evidence="6">
    <location>
        <begin position="308"/>
        <end position="332"/>
    </location>
</feature>
<dbReference type="InterPro" id="IPR020846">
    <property type="entry name" value="MFS_dom"/>
</dbReference>
<feature type="transmembrane region" description="Helical" evidence="6">
    <location>
        <begin position="58"/>
        <end position="78"/>
    </location>
</feature>
<evidence type="ECO:0000256" key="1">
    <source>
        <dbReference type="ARBA" id="ARBA00004651"/>
    </source>
</evidence>
<name>A0ABW8K1T7_9GAMM</name>
<keyword evidence="3 6" id="KW-0812">Transmembrane</keyword>
<feature type="transmembrane region" description="Helical" evidence="6">
    <location>
        <begin position="284"/>
        <end position="302"/>
    </location>
</feature>
<dbReference type="InterPro" id="IPR036259">
    <property type="entry name" value="MFS_trans_sf"/>
</dbReference>
<accession>A0ABW8K1T7</accession>
<dbReference type="InterPro" id="IPR011701">
    <property type="entry name" value="MFS"/>
</dbReference>